<dbReference type="EC" id="2.4.-.-" evidence="3"/>
<name>A0ABZ0WHR4_9BURK</name>
<dbReference type="Gene3D" id="3.40.50.2000">
    <property type="entry name" value="Glycogen Phosphorylase B"/>
    <property type="match status" value="1"/>
</dbReference>
<keyword evidence="1 3" id="KW-0328">Glycosyltransferase</keyword>
<protein>
    <submittedName>
        <fullName evidence="3">Glycosyltransferase family 9 protein</fullName>
        <ecNumber evidence="3">2.4.-.-</ecNumber>
    </submittedName>
</protein>
<reference evidence="3 4" key="1">
    <citation type="submission" date="2023-12" db="EMBL/GenBank/DDBJ databases">
        <title>Genome sequencing and assembly of bacterial species from a model synthetic community.</title>
        <authorList>
            <person name="Hogle S.L."/>
        </authorList>
    </citation>
    <scope>NUCLEOTIDE SEQUENCE [LARGE SCALE GENOMIC DNA]</scope>
    <source>
        <strain evidence="3 4">HAMBI 2494</strain>
    </source>
</reference>
<proteinExistence type="predicted"/>
<keyword evidence="4" id="KW-1185">Reference proteome</keyword>
<gene>
    <name evidence="3" type="ORF">U0042_22920</name>
</gene>
<dbReference type="PANTHER" id="PTHR30160">
    <property type="entry name" value="TETRAACYLDISACCHARIDE 4'-KINASE-RELATED"/>
    <property type="match status" value="1"/>
</dbReference>
<dbReference type="InterPro" id="IPR002201">
    <property type="entry name" value="Glyco_trans_9"/>
</dbReference>
<sequence>MKAALARASSIAVVMSPAIGDTLLTMVLVNNLVRNGHRPVVFSWVVSDLAEWFPEVDVRHERTCRDTFDLVIELRATPFGTSLVSPEGRHCELVRLDAFRTRRHMIDMFLAAARDGFGLARITRENGIAMPHHVRFRVNERRVAIHPTGSHIEKIWPQRKFVALAKKLVQRGYEPTFLVAPAERDAWQHDHEASRSLRSFDRLADVAAWIAESGWFIGNDSGLGHLALALGVPTLTLFMRRGIALTWQPKWGRGAIVLPRNLVVGVLKERYWTVALSARRVLHSFEQLTRGDPHGSHKNTLTTFADPT</sequence>
<dbReference type="Pfam" id="PF01075">
    <property type="entry name" value="Glyco_transf_9"/>
    <property type="match status" value="1"/>
</dbReference>
<evidence type="ECO:0000313" key="4">
    <source>
        <dbReference type="Proteomes" id="UP001325479"/>
    </source>
</evidence>
<evidence type="ECO:0000256" key="2">
    <source>
        <dbReference type="ARBA" id="ARBA00022679"/>
    </source>
</evidence>
<dbReference type="SUPFAM" id="SSF53756">
    <property type="entry name" value="UDP-Glycosyltransferase/glycogen phosphorylase"/>
    <property type="match status" value="1"/>
</dbReference>
<keyword evidence="2 3" id="KW-0808">Transferase</keyword>
<dbReference type="Proteomes" id="UP001325479">
    <property type="component" value="Chromosome"/>
</dbReference>
<dbReference type="EMBL" id="CP139965">
    <property type="protein sequence ID" value="WQD76903.1"/>
    <property type="molecule type" value="Genomic_DNA"/>
</dbReference>
<accession>A0ABZ0WHR4</accession>
<organism evidence="3 4">
    <name type="scientific">Paraburkholderia kururiensis</name>
    <dbReference type="NCBI Taxonomy" id="984307"/>
    <lineage>
        <taxon>Bacteria</taxon>
        <taxon>Pseudomonadati</taxon>
        <taxon>Pseudomonadota</taxon>
        <taxon>Betaproteobacteria</taxon>
        <taxon>Burkholderiales</taxon>
        <taxon>Burkholderiaceae</taxon>
        <taxon>Paraburkholderia</taxon>
    </lineage>
</organism>
<dbReference type="CDD" id="cd03789">
    <property type="entry name" value="GT9_LPS_heptosyltransferase"/>
    <property type="match status" value="1"/>
</dbReference>
<evidence type="ECO:0000313" key="3">
    <source>
        <dbReference type="EMBL" id="WQD76903.1"/>
    </source>
</evidence>
<dbReference type="GO" id="GO:0016757">
    <property type="term" value="F:glycosyltransferase activity"/>
    <property type="evidence" value="ECO:0007669"/>
    <property type="project" value="UniProtKB-KW"/>
</dbReference>
<dbReference type="InterPro" id="IPR051199">
    <property type="entry name" value="LPS_LOS_Heptosyltrfase"/>
</dbReference>
<evidence type="ECO:0000256" key="1">
    <source>
        <dbReference type="ARBA" id="ARBA00022676"/>
    </source>
</evidence>
<dbReference type="RefSeq" id="WP_114808994.1">
    <property type="nucleotide sequence ID" value="NZ_CP139965.1"/>
</dbReference>